<protein>
    <submittedName>
        <fullName evidence="1">Uncharacterized protein</fullName>
    </submittedName>
</protein>
<accession>A0ACC1ILJ7</accession>
<comment type="caution">
    <text evidence="1">The sequence shown here is derived from an EMBL/GenBank/DDBJ whole genome shotgun (WGS) entry which is preliminary data.</text>
</comment>
<keyword evidence="2" id="KW-1185">Reference proteome</keyword>
<sequence>MARRSKGASARRRAARIARSNAPDSNTPKENLTIEASTTETIAAAKHNRAGAGAQHNPADSARASQEIIPGVPEDATGDSARHANHPERVTFFTSPFKVSYYSTLYLKQKLRSTAGYIAQYPLALAYSVALGIVYTLLHFVSGPHIDVFRRVDAWVGWYSYWVLLGVLSSIGLGAGLHTFVLFLGPHIARVTLTAYECTHTSFAVRGPNAFLCSAAFGATQATFAGIMRKVIIESLCWGAGTAIGELPPYFIARAASATGQGDVEYQRLKRKAAAGGSLSVKDRALLSIYHLLQRFGFAGILVFAAIPNPLFDLAGITCGHFKVPFWTFFGATFIGKSIIKSSMQTAVVITAFSKEMIAVVLSFLAHVSPWVHDLAEHVLRKQAAAFGQGSTRGGGSTTGGGAGQLPSTDDVRLESSSFSLLGSMWNACISIMLIYFVISTLETFAQSYMTDVKSWGQHQLARVGSRPRMDTATVTTADGADALGSDDSDCSNCSSDSGSALR</sequence>
<reference evidence="1" key="1">
    <citation type="submission" date="2022-07" db="EMBL/GenBank/DDBJ databases">
        <title>Phylogenomic reconstructions and comparative analyses of Kickxellomycotina fungi.</title>
        <authorList>
            <person name="Reynolds N.K."/>
            <person name="Stajich J.E."/>
            <person name="Barry K."/>
            <person name="Grigoriev I.V."/>
            <person name="Crous P."/>
            <person name="Smith M.E."/>
        </authorList>
    </citation>
    <scope>NUCLEOTIDE SEQUENCE</scope>
    <source>
        <strain evidence="1">Benny 63K</strain>
    </source>
</reference>
<gene>
    <name evidence="1" type="ORF">LPJ66_004258</name>
</gene>
<name>A0ACC1ILJ7_9FUNG</name>
<dbReference type="EMBL" id="JANBPG010000500">
    <property type="protein sequence ID" value="KAJ1895993.1"/>
    <property type="molecule type" value="Genomic_DNA"/>
</dbReference>
<evidence type="ECO:0000313" key="2">
    <source>
        <dbReference type="Proteomes" id="UP001150581"/>
    </source>
</evidence>
<organism evidence="1 2">
    <name type="scientific">Kickxella alabastrina</name>
    <dbReference type="NCBI Taxonomy" id="61397"/>
    <lineage>
        <taxon>Eukaryota</taxon>
        <taxon>Fungi</taxon>
        <taxon>Fungi incertae sedis</taxon>
        <taxon>Zoopagomycota</taxon>
        <taxon>Kickxellomycotina</taxon>
        <taxon>Kickxellomycetes</taxon>
        <taxon>Kickxellales</taxon>
        <taxon>Kickxellaceae</taxon>
        <taxon>Kickxella</taxon>
    </lineage>
</organism>
<proteinExistence type="predicted"/>
<dbReference type="Proteomes" id="UP001150581">
    <property type="component" value="Unassembled WGS sequence"/>
</dbReference>
<evidence type="ECO:0000313" key="1">
    <source>
        <dbReference type="EMBL" id="KAJ1895993.1"/>
    </source>
</evidence>